<dbReference type="EMBL" id="JBDJNQ010000011">
    <property type="protein sequence ID" value="MEN5379699.1"/>
    <property type="molecule type" value="Genomic_DNA"/>
</dbReference>
<dbReference type="Pfam" id="PF13566">
    <property type="entry name" value="DUF4130"/>
    <property type="match status" value="1"/>
</dbReference>
<sequence>MLKTLNYDGTWSGLMTCVFCSFEYKWQIGAIQQHASSSQTGLFTAPELISTDNEKARRVLLGLEKKIGLQGIQELYYVHLSEIKDRELLILRSIIYYFRSETKANQNYGHDDILQIKKIVRSVSRERHRVKAFVRFQKMKDGLYFANLEPDFNVLPLIVKFFKERYADQKWLIYDLKRKYGIYYDLMEVTEVKFSDTLAKNQIEIHLDEEESRYSDLWKNYFESVNIKERKNTKLHVQSLPKRYWKYLNEKNLL</sequence>
<reference evidence="2 3" key="1">
    <citation type="submission" date="2024-04" db="EMBL/GenBank/DDBJ databases">
        <title>WGS of bacteria from Torrens River.</title>
        <authorList>
            <person name="Wyrsch E.R."/>
            <person name="Drigo B."/>
        </authorList>
    </citation>
    <scope>NUCLEOTIDE SEQUENCE [LARGE SCALE GENOMIC DNA]</scope>
    <source>
        <strain evidence="2 3">TWI391</strain>
    </source>
</reference>
<dbReference type="InterPro" id="IPR023875">
    <property type="entry name" value="DNA_repair_put"/>
</dbReference>
<accession>A0ABV0BYN7</accession>
<protein>
    <submittedName>
        <fullName evidence="2">TIGR03915 family putative DNA repair protein</fullName>
    </submittedName>
</protein>
<dbReference type="RefSeq" id="WP_132841585.1">
    <property type="nucleotide sequence ID" value="NZ_JBDJLH010000001.1"/>
</dbReference>
<evidence type="ECO:0000313" key="3">
    <source>
        <dbReference type="Proteomes" id="UP001409291"/>
    </source>
</evidence>
<dbReference type="InterPro" id="IPR025404">
    <property type="entry name" value="DUF4130"/>
</dbReference>
<gene>
    <name evidence="2" type="ORF">ABE541_20705</name>
</gene>
<organism evidence="2 3">
    <name type="scientific">Sphingobacterium kitahiroshimense</name>
    <dbReference type="NCBI Taxonomy" id="470446"/>
    <lineage>
        <taxon>Bacteria</taxon>
        <taxon>Pseudomonadati</taxon>
        <taxon>Bacteroidota</taxon>
        <taxon>Sphingobacteriia</taxon>
        <taxon>Sphingobacteriales</taxon>
        <taxon>Sphingobacteriaceae</taxon>
        <taxon>Sphingobacterium</taxon>
    </lineage>
</organism>
<proteinExistence type="predicted"/>
<comment type="caution">
    <text evidence="2">The sequence shown here is derived from an EMBL/GenBank/DDBJ whole genome shotgun (WGS) entry which is preliminary data.</text>
</comment>
<name>A0ABV0BYN7_9SPHI</name>
<evidence type="ECO:0000259" key="1">
    <source>
        <dbReference type="Pfam" id="PF13566"/>
    </source>
</evidence>
<dbReference type="NCBIfam" id="TIGR03915">
    <property type="entry name" value="SAM_7_link_chp"/>
    <property type="match status" value="1"/>
</dbReference>
<keyword evidence="3" id="KW-1185">Reference proteome</keyword>
<dbReference type="Proteomes" id="UP001409291">
    <property type="component" value="Unassembled WGS sequence"/>
</dbReference>
<evidence type="ECO:0000313" key="2">
    <source>
        <dbReference type="EMBL" id="MEN5379699.1"/>
    </source>
</evidence>
<feature type="domain" description="DUF4130" evidence="1">
    <location>
        <begin position="85"/>
        <end position="250"/>
    </location>
</feature>